<feature type="domain" description="EVE" evidence="1">
    <location>
        <begin position="3"/>
        <end position="147"/>
    </location>
</feature>
<dbReference type="InterPro" id="IPR052181">
    <property type="entry name" value="5hmC_binding"/>
</dbReference>
<evidence type="ECO:0000259" key="1">
    <source>
        <dbReference type="Pfam" id="PF01878"/>
    </source>
</evidence>
<dbReference type="STRING" id="1925591.BI308_14795"/>
<proteinExistence type="predicted"/>
<dbReference type="PANTHER" id="PTHR14087:SF7">
    <property type="entry name" value="THYMOCYTE NUCLEAR PROTEIN 1"/>
    <property type="match status" value="1"/>
</dbReference>
<dbReference type="InterPro" id="IPR015947">
    <property type="entry name" value="PUA-like_sf"/>
</dbReference>
<dbReference type="SUPFAM" id="SSF88697">
    <property type="entry name" value="PUA domain-like"/>
    <property type="match status" value="1"/>
</dbReference>
<dbReference type="AlphaFoldDB" id="A0A1L9QQ75"/>
<name>A0A1L9QQ75_9CYAN</name>
<organism evidence="2 3">
    <name type="scientific">Roseofilum reptotaenium AO1-A</name>
    <dbReference type="NCBI Taxonomy" id="1925591"/>
    <lineage>
        <taxon>Bacteria</taxon>
        <taxon>Bacillati</taxon>
        <taxon>Cyanobacteriota</taxon>
        <taxon>Cyanophyceae</taxon>
        <taxon>Desertifilales</taxon>
        <taxon>Desertifilaceae</taxon>
        <taxon>Roseofilum</taxon>
    </lineage>
</organism>
<gene>
    <name evidence="2" type="ORF">BI308_14795</name>
</gene>
<dbReference type="CDD" id="cd21133">
    <property type="entry name" value="EVE"/>
    <property type="match status" value="1"/>
</dbReference>
<keyword evidence="3" id="KW-1185">Reference proteome</keyword>
<dbReference type="Pfam" id="PF01878">
    <property type="entry name" value="EVE"/>
    <property type="match status" value="1"/>
</dbReference>
<dbReference type="Proteomes" id="UP000183940">
    <property type="component" value="Unassembled WGS sequence"/>
</dbReference>
<dbReference type="InterPro" id="IPR047197">
    <property type="entry name" value="THYN1-like_EVE"/>
</dbReference>
<sequence length="153" mass="17828">MPYWLLKSEPTDYSITDLERDRTTVWDGVRNYQARNFLRQMKVGDRVFIYHSNAKPPGITGLARVITENVIDPTQFNLQDKHYDPKATREAPRWQTVDIEFIQKFPRLISITELKQKFSPEELLVVKRGNRLSVMPIVEGIAEQILALINSNQ</sequence>
<evidence type="ECO:0000313" key="3">
    <source>
        <dbReference type="Proteomes" id="UP000183940"/>
    </source>
</evidence>
<dbReference type="PANTHER" id="PTHR14087">
    <property type="entry name" value="THYMOCYTE NUCLEAR PROTEIN 1"/>
    <property type="match status" value="1"/>
</dbReference>
<dbReference type="EMBL" id="MLAW01000025">
    <property type="protein sequence ID" value="OJJ24830.1"/>
    <property type="molecule type" value="Genomic_DNA"/>
</dbReference>
<comment type="caution">
    <text evidence="2">The sequence shown here is derived from an EMBL/GenBank/DDBJ whole genome shotgun (WGS) entry which is preliminary data.</text>
</comment>
<accession>A0A1L9QQ75</accession>
<reference evidence="2" key="1">
    <citation type="submission" date="2016-10" db="EMBL/GenBank/DDBJ databases">
        <title>CRISPR-Cas defence system in Roseofilum reptotaenium: evidence of a bacteriophage-cyanobacterium arms race in the coral black band disease.</title>
        <authorList>
            <person name="Buerger P."/>
            <person name="Wood-Charlson E.M."/>
            <person name="Weynberg K.D."/>
            <person name="Willis B."/>
            <person name="Van Oppen M.J."/>
        </authorList>
    </citation>
    <scope>NUCLEOTIDE SEQUENCE [LARGE SCALE GENOMIC DNA]</scope>
    <source>
        <strain evidence="2">AO1-A</strain>
    </source>
</reference>
<dbReference type="InterPro" id="IPR002740">
    <property type="entry name" value="EVE_domain"/>
</dbReference>
<dbReference type="Gene3D" id="3.10.590.10">
    <property type="entry name" value="ph1033 like domains"/>
    <property type="match status" value="1"/>
</dbReference>
<evidence type="ECO:0000313" key="2">
    <source>
        <dbReference type="EMBL" id="OJJ24830.1"/>
    </source>
</evidence>
<protein>
    <submittedName>
        <fullName evidence="2">EVE domain-containing protein</fullName>
    </submittedName>
</protein>